<keyword evidence="3" id="KW-1185">Reference proteome</keyword>
<dbReference type="InterPro" id="IPR002909">
    <property type="entry name" value="IPT_dom"/>
</dbReference>
<dbReference type="PROSITE" id="PS51820">
    <property type="entry name" value="PA14"/>
    <property type="match status" value="1"/>
</dbReference>
<dbReference type="SUPFAM" id="SSF56988">
    <property type="entry name" value="Anthrax protective antigen"/>
    <property type="match status" value="1"/>
</dbReference>
<name>A0A7D9IQF5_PARCT</name>
<evidence type="ECO:0000256" key="1">
    <source>
        <dbReference type="ARBA" id="ARBA00022729"/>
    </source>
</evidence>
<evidence type="ECO:0000313" key="2">
    <source>
        <dbReference type="EMBL" id="CAB4016333.1"/>
    </source>
</evidence>
<dbReference type="OrthoDB" id="6147181at2759"/>
<keyword evidence="1" id="KW-0732">Signal</keyword>
<dbReference type="InterPro" id="IPR014756">
    <property type="entry name" value="Ig_E-set"/>
</dbReference>
<evidence type="ECO:0000313" key="3">
    <source>
        <dbReference type="Proteomes" id="UP001152795"/>
    </source>
</evidence>
<dbReference type="Proteomes" id="UP001152795">
    <property type="component" value="Unassembled WGS sequence"/>
</dbReference>
<dbReference type="SMART" id="SM00429">
    <property type="entry name" value="IPT"/>
    <property type="match status" value="1"/>
</dbReference>
<dbReference type="PANTHER" id="PTHR46769:SF2">
    <property type="entry name" value="FIBROCYSTIN-L ISOFORM 2 PRECURSOR-RELATED"/>
    <property type="match status" value="1"/>
</dbReference>
<dbReference type="Gene3D" id="2.60.120.1560">
    <property type="match status" value="1"/>
</dbReference>
<dbReference type="Gene3D" id="2.60.40.10">
    <property type="entry name" value="Immunoglobulins"/>
    <property type="match status" value="1"/>
</dbReference>
<reference evidence="2" key="1">
    <citation type="submission" date="2020-04" db="EMBL/GenBank/DDBJ databases">
        <authorList>
            <person name="Alioto T."/>
            <person name="Alioto T."/>
            <person name="Gomez Garrido J."/>
        </authorList>
    </citation>
    <scope>NUCLEOTIDE SEQUENCE</scope>
    <source>
        <strain evidence="2">A484AB</strain>
    </source>
</reference>
<accession>A0A7D9IQF5</accession>
<dbReference type="InterPro" id="IPR052387">
    <property type="entry name" value="Fibrocystin"/>
</dbReference>
<dbReference type="CDD" id="cd00603">
    <property type="entry name" value="IPT_PCSR"/>
    <property type="match status" value="1"/>
</dbReference>
<dbReference type="EMBL" id="CACRXK020009075">
    <property type="protein sequence ID" value="CAB4016333.1"/>
    <property type="molecule type" value="Genomic_DNA"/>
</dbReference>
<dbReference type="Pfam" id="PF01833">
    <property type="entry name" value="TIG"/>
    <property type="match status" value="1"/>
</dbReference>
<dbReference type="SUPFAM" id="SSF81296">
    <property type="entry name" value="E set domains"/>
    <property type="match status" value="1"/>
</dbReference>
<sequence length="555" mass="61928">FQTGRTPTITNIDKQAGLPDQVIKITGRLYTSQFGRLSDNTGDSFDHSTHPTEITRVYLGGYNCDTNDENGQVYGITYVPYSGHFICRGEITAPGSYGVSYLVSNYGRSQINNNDLSLVDANDVIYEYQAHSDVTSVEPRSGSRAGGTILTIKGKAFSFIKENVKVTVGGVPCEVLTSNRDTITCKTGALREENEGREFYPGGRGFICDTWPIEQRISNVRDFNPNATYVHSHIHQMHTDFATYVNDPSFVKPTYWLVGRLTAYFVPPSSGIYRFGSTSAERSVVYFSNTSSPLDKREIASNPYYTGSYNWNKFETQWSERMYLEDGRAYYIAIEGDYRYYHGYVLNLGMHKETTSLTEEDVPMAVQEQQYLKIYNTIEKEAQTITYENWTDGFVQQEEQLVTVKQCSLVNNLCQQPPPFSLNYNGSLTGSLTPNISAADLQTALNVLPSISNAGSVTVTLESSDSQENVYRVEFNFAEPETTSMLQDGSQLRGQFVSVAVDKAGINSDKGFRLSLGGKRTQVIPPNVTEAELESTFTQLFTTQCTFSANTGNIR</sequence>
<comment type="caution">
    <text evidence="2">The sequence shown here is derived from an EMBL/GenBank/DDBJ whole genome shotgun (WGS) entry which is preliminary data.</text>
</comment>
<dbReference type="AlphaFoldDB" id="A0A7D9IQF5"/>
<protein>
    <submittedName>
        <fullName evidence="2">Fibrocystin-L</fullName>
    </submittedName>
</protein>
<dbReference type="InterPro" id="IPR013783">
    <property type="entry name" value="Ig-like_fold"/>
</dbReference>
<proteinExistence type="predicted"/>
<dbReference type="PANTHER" id="PTHR46769">
    <property type="entry name" value="POLYCYSTIC KIDNEY AND HEPATIC DISEASE 1 (AUTOSOMAL RECESSIVE)-LIKE 1"/>
    <property type="match status" value="1"/>
</dbReference>
<organism evidence="2 3">
    <name type="scientific">Paramuricea clavata</name>
    <name type="common">Red gorgonian</name>
    <name type="synonym">Violescent sea-whip</name>
    <dbReference type="NCBI Taxonomy" id="317549"/>
    <lineage>
        <taxon>Eukaryota</taxon>
        <taxon>Metazoa</taxon>
        <taxon>Cnidaria</taxon>
        <taxon>Anthozoa</taxon>
        <taxon>Octocorallia</taxon>
        <taxon>Malacalcyonacea</taxon>
        <taxon>Plexauridae</taxon>
        <taxon>Paramuricea</taxon>
    </lineage>
</organism>
<gene>
    <name evidence="2" type="ORF">PACLA_8A000617</name>
</gene>
<dbReference type="InterPro" id="IPR037524">
    <property type="entry name" value="PA14/GLEYA"/>
</dbReference>
<feature type="non-terminal residue" evidence="2">
    <location>
        <position position="1"/>
    </location>
</feature>